<accession>A0A4D4JAP0</accession>
<evidence type="ECO:0000313" key="2">
    <source>
        <dbReference type="Proteomes" id="UP000298860"/>
    </source>
</evidence>
<organism evidence="1 2">
    <name type="scientific">Gandjariella thermophila</name>
    <dbReference type="NCBI Taxonomy" id="1931992"/>
    <lineage>
        <taxon>Bacteria</taxon>
        <taxon>Bacillati</taxon>
        <taxon>Actinomycetota</taxon>
        <taxon>Actinomycetes</taxon>
        <taxon>Pseudonocardiales</taxon>
        <taxon>Pseudonocardiaceae</taxon>
        <taxon>Gandjariella</taxon>
    </lineage>
</organism>
<dbReference type="Proteomes" id="UP000298860">
    <property type="component" value="Unassembled WGS sequence"/>
</dbReference>
<dbReference type="OrthoDB" id="3697571at2"/>
<protein>
    <submittedName>
        <fullName evidence="1">Uncharacterized protein</fullName>
    </submittedName>
</protein>
<name>A0A4D4JAP0_9PSEU</name>
<gene>
    <name evidence="1" type="ORF">GTS_55180</name>
</gene>
<sequence>MVGGGYSYDPARLTDIAGKLRDGAKALADTARSAPPSPDAGTSSAVVGEALKALVRAGATAVARMDDVAGKVHASQGSYDTVENTNTGVLGPK</sequence>
<proteinExistence type="predicted"/>
<evidence type="ECO:0000313" key="1">
    <source>
        <dbReference type="EMBL" id="GDY33885.1"/>
    </source>
</evidence>
<keyword evidence="2" id="KW-1185">Reference proteome</keyword>
<reference evidence="2" key="1">
    <citation type="submission" date="2019-04" db="EMBL/GenBank/DDBJ databases">
        <title>Draft genome sequence of Pseudonocardiaceae bacterium SL3-2-4.</title>
        <authorList>
            <person name="Ningsih F."/>
            <person name="Yokota A."/>
            <person name="Sakai Y."/>
            <person name="Nanatani K."/>
            <person name="Yabe S."/>
            <person name="Oetari A."/>
            <person name="Sjamsuridzal W."/>
        </authorList>
    </citation>
    <scope>NUCLEOTIDE SEQUENCE [LARGE SCALE GENOMIC DNA]</scope>
    <source>
        <strain evidence="2">SL3-2-4</strain>
    </source>
</reference>
<dbReference type="EMBL" id="BJFL01000064">
    <property type="protein sequence ID" value="GDY33885.1"/>
    <property type="molecule type" value="Genomic_DNA"/>
</dbReference>
<dbReference type="RefSeq" id="WP_137816797.1">
    <property type="nucleotide sequence ID" value="NZ_BJFL01000064.1"/>
</dbReference>
<comment type="caution">
    <text evidence="1">The sequence shown here is derived from an EMBL/GenBank/DDBJ whole genome shotgun (WGS) entry which is preliminary data.</text>
</comment>
<dbReference type="AlphaFoldDB" id="A0A4D4JAP0"/>